<dbReference type="SFLD" id="SFLDF00288">
    <property type="entry name" value="HemN-like__clustered_with_nucl"/>
    <property type="match status" value="1"/>
</dbReference>
<dbReference type="InterPro" id="IPR006638">
    <property type="entry name" value="Elp3/MiaA/NifB-like_rSAM"/>
</dbReference>
<dbReference type="NCBIfam" id="TIGR00539">
    <property type="entry name" value="hemN_rel"/>
    <property type="match status" value="1"/>
</dbReference>
<evidence type="ECO:0000256" key="1">
    <source>
        <dbReference type="ARBA" id="ARBA00006100"/>
    </source>
</evidence>
<dbReference type="AlphaFoldDB" id="A0A3B1D813"/>
<dbReference type="SFLD" id="SFLDF00562">
    <property type="entry name" value="HemN-like__clustered_with_heat"/>
    <property type="match status" value="1"/>
</dbReference>
<dbReference type="SMART" id="SM00729">
    <property type="entry name" value="Elp3"/>
    <property type="match status" value="1"/>
</dbReference>
<dbReference type="Pfam" id="PF04055">
    <property type="entry name" value="Radical_SAM"/>
    <property type="match status" value="1"/>
</dbReference>
<dbReference type="PANTHER" id="PTHR13932">
    <property type="entry name" value="COPROPORPHYRINIGEN III OXIDASE"/>
    <property type="match status" value="1"/>
</dbReference>
<dbReference type="GO" id="GO:0051539">
    <property type="term" value="F:4 iron, 4 sulfur cluster binding"/>
    <property type="evidence" value="ECO:0007669"/>
    <property type="project" value="InterPro"/>
</dbReference>
<gene>
    <name evidence="3" type="ORF">MNBD_NITROSPIRAE01-1444</name>
</gene>
<dbReference type="SFLD" id="SFLDG01065">
    <property type="entry name" value="anaerobic_coproporphyrinogen-I"/>
    <property type="match status" value="1"/>
</dbReference>
<dbReference type="SFLD" id="SFLDS00029">
    <property type="entry name" value="Radical_SAM"/>
    <property type="match status" value="1"/>
</dbReference>
<dbReference type="InterPro" id="IPR023404">
    <property type="entry name" value="rSAM_horseshoe"/>
</dbReference>
<accession>A0A3B1D813</accession>
<dbReference type="InterPro" id="IPR007197">
    <property type="entry name" value="rSAM"/>
</dbReference>
<keyword evidence="3" id="KW-0346">Stress response</keyword>
<evidence type="ECO:0000313" key="3">
    <source>
        <dbReference type="EMBL" id="VAX27865.1"/>
    </source>
</evidence>
<dbReference type="SUPFAM" id="SSF102114">
    <property type="entry name" value="Radical SAM enzymes"/>
    <property type="match status" value="1"/>
</dbReference>
<protein>
    <submittedName>
        <fullName evidence="3">Hypothetical radical SAM family enzyme in heat shock gene cluster, similarity with CPO of BS HemN-type</fullName>
    </submittedName>
</protein>
<dbReference type="Gene3D" id="3.80.30.20">
    <property type="entry name" value="tm_1862 like domain"/>
    <property type="match status" value="1"/>
</dbReference>
<dbReference type="InterPro" id="IPR058240">
    <property type="entry name" value="rSAM_sf"/>
</dbReference>
<evidence type="ECO:0000259" key="2">
    <source>
        <dbReference type="PROSITE" id="PS51918"/>
    </source>
</evidence>
<proteinExistence type="inferred from homology"/>
<sequence length="373" mass="42253">MKTLGFYIDFPFCIARCAFCAFDVEGYRVRWATRYIKALEKEIEIYATLSEITGRKITSVYLGGGTPSHYPPEVLQDLLAHCQNRFNIGEDAEITLETHPATVDKNKLSDFLKIGINRLSLGMQSFSNKQLKQLGRHHSAQEAITAFQDAREAGFLNISIDLMYGLPNESPEDWEKTLRQAIALSPEHISIYALSIEAGTLFDKKYREGKLNLCSEDTSATLYDRARKQLARADYKQYEISNFAKAGHKSRHNLRYWNQEAVLSFGVSGHSYIDGKRSVNTDKIPDYIEKLETGKLPVTEQEKILPRDAAIDHIIFGLRKTEGIPAQTLSEDAIFRETRKSLEDAGLLQEESGRIQLTRKGMHFADEVGMAFL</sequence>
<dbReference type="InterPro" id="IPR010723">
    <property type="entry name" value="HemN_C"/>
</dbReference>
<comment type="similarity">
    <text evidence="1">Belongs to the anaerobic coproporphyrinogen-III oxidase family. HemW subfamily.</text>
</comment>
<dbReference type="SFLD" id="SFLDG01082">
    <property type="entry name" value="B12-binding_domain_containing"/>
    <property type="match status" value="1"/>
</dbReference>
<dbReference type="PANTHER" id="PTHR13932:SF5">
    <property type="entry name" value="RADICAL S-ADENOSYL METHIONINE DOMAIN-CONTAINING PROTEIN 1, MITOCHONDRIAL"/>
    <property type="match status" value="1"/>
</dbReference>
<dbReference type="CDD" id="cd01335">
    <property type="entry name" value="Radical_SAM"/>
    <property type="match status" value="1"/>
</dbReference>
<dbReference type="PROSITE" id="PS51918">
    <property type="entry name" value="RADICAL_SAM"/>
    <property type="match status" value="1"/>
</dbReference>
<reference evidence="3" key="1">
    <citation type="submission" date="2018-06" db="EMBL/GenBank/DDBJ databases">
        <authorList>
            <person name="Zhirakovskaya E."/>
        </authorList>
    </citation>
    <scope>NUCLEOTIDE SEQUENCE</scope>
</reference>
<feature type="domain" description="Radical SAM core" evidence="2">
    <location>
        <begin position="1"/>
        <end position="234"/>
    </location>
</feature>
<dbReference type="GO" id="GO:0004109">
    <property type="term" value="F:coproporphyrinogen oxidase activity"/>
    <property type="evidence" value="ECO:0007669"/>
    <property type="project" value="InterPro"/>
</dbReference>
<dbReference type="Pfam" id="PF06969">
    <property type="entry name" value="HemN_C"/>
    <property type="match status" value="1"/>
</dbReference>
<dbReference type="EMBL" id="UOGF01000034">
    <property type="protein sequence ID" value="VAX27865.1"/>
    <property type="molecule type" value="Genomic_DNA"/>
</dbReference>
<dbReference type="InterPro" id="IPR034505">
    <property type="entry name" value="Coproporphyrinogen-III_oxidase"/>
</dbReference>
<dbReference type="InterPro" id="IPR004559">
    <property type="entry name" value="HemW-like"/>
</dbReference>
<dbReference type="GO" id="GO:0006779">
    <property type="term" value="P:porphyrin-containing compound biosynthetic process"/>
    <property type="evidence" value="ECO:0007669"/>
    <property type="project" value="InterPro"/>
</dbReference>
<name>A0A3B1D813_9ZZZZ</name>
<organism evidence="3">
    <name type="scientific">hydrothermal vent metagenome</name>
    <dbReference type="NCBI Taxonomy" id="652676"/>
    <lineage>
        <taxon>unclassified sequences</taxon>
        <taxon>metagenomes</taxon>
        <taxon>ecological metagenomes</taxon>
    </lineage>
</organism>
<dbReference type="GO" id="GO:0005737">
    <property type="term" value="C:cytoplasm"/>
    <property type="evidence" value="ECO:0007669"/>
    <property type="project" value="InterPro"/>
</dbReference>